<gene>
    <name evidence="2" type="ORF">ARMGADRAFT_1089039</name>
</gene>
<dbReference type="EMBL" id="KZ293703">
    <property type="protein sequence ID" value="PBK83812.1"/>
    <property type="molecule type" value="Genomic_DNA"/>
</dbReference>
<feature type="compositionally biased region" description="Low complexity" evidence="1">
    <location>
        <begin position="187"/>
        <end position="200"/>
    </location>
</feature>
<dbReference type="STRING" id="47427.A0A2H3CX93"/>
<feature type="compositionally biased region" description="Pro residues" evidence="1">
    <location>
        <begin position="294"/>
        <end position="303"/>
    </location>
</feature>
<evidence type="ECO:0000313" key="3">
    <source>
        <dbReference type="Proteomes" id="UP000217790"/>
    </source>
</evidence>
<keyword evidence="3" id="KW-1185">Reference proteome</keyword>
<dbReference type="OrthoDB" id="3123182at2759"/>
<organism evidence="2 3">
    <name type="scientific">Armillaria gallica</name>
    <name type="common">Bulbous honey fungus</name>
    <name type="synonym">Armillaria bulbosa</name>
    <dbReference type="NCBI Taxonomy" id="47427"/>
    <lineage>
        <taxon>Eukaryota</taxon>
        <taxon>Fungi</taxon>
        <taxon>Dikarya</taxon>
        <taxon>Basidiomycota</taxon>
        <taxon>Agaricomycotina</taxon>
        <taxon>Agaricomycetes</taxon>
        <taxon>Agaricomycetidae</taxon>
        <taxon>Agaricales</taxon>
        <taxon>Marasmiineae</taxon>
        <taxon>Physalacriaceae</taxon>
        <taxon>Armillaria</taxon>
    </lineage>
</organism>
<evidence type="ECO:0000256" key="1">
    <source>
        <dbReference type="SAM" id="MobiDB-lite"/>
    </source>
</evidence>
<sequence>MSSHSSHHWSISTHPYLYQVKEPQQSTSTLASSAAPVKKTFLGRWKSAFWKEAMEALPEQGTLLSSLLTMQTSTREPPAIPPIQHDPLLPLMQQTWQGTLYDLAWARSGSQEHQFQSSLPVSALGIHQPIPHSGSMFSGITSTFRTPPSSSGEVIPIKYERWTHDTRQSYTGTSPYELLSNPPPLQSQPENQPQSSHSNQKAQPRAASICPDNNVSPRTHLPGIPSPSQIRLPETEGRQSTSISLRSEGLTKRQEGSVHKKPSTSPAAMPAPRYSPPQHTSTETHGEAPTLPQQQPPWRLPTPPRQAMSLQWALYLLSTGKLMEIPEILFHAPLINLFNHFMTELVEDPDWAVTPAGMDYTHYRYSYILKEETRHFTCVTYNMIHQEQMVEVPAHYR</sequence>
<reference evidence="3" key="1">
    <citation type="journal article" date="2017" name="Nat. Ecol. Evol.">
        <title>Genome expansion and lineage-specific genetic innovations in the forest pathogenic fungi Armillaria.</title>
        <authorList>
            <person name="Sipos G."/>
            <person name="Prasanna A.N."/>
            <person name="Walter M.C."/>
            <person name="O'Connor E."/>
            <person name="Balint B."/>
            <person name="Krizsan K."/>
            <person name="Kiss B."/>
            <person name="Hess J."/>
            <person name="Varga T."/>
            <person name="Slot J."/>
            <person name="Riley R."/>
            <person name="Boka B."/>
            <person name="Rigling D."/>
            <person name="Barry K."/>
            <person name="Lee J."/>
            <person name="Mihaltcheva S."/>
            <person name="LaButti K."/>
            <person name="Lipzen A."/>
            <person name="Waldron R."/>
            <person name="Moloney N.M."/>
            <person name="Sperisen C."/>
            <person name="Kredics L."/>
            <person name="Vagvoelgyi C."/>
            <person name="Patrignani A."/>
            <person name="Fitzpatrick D."/>
            <person name="Nagy I."/>
            <person name="Doyle S."/>
            <person name="Anderson J.B."/>
            <person name="Grigoriev I.V."/>
            <person name="Gueldener U."/>
            <person name="Muensterkoetter M."/>
            <person name="Nagy L.G."/>
        </authorList>
    </citation>
    <scope>NUCLEOTIDE SEQUENCE [LARGE SCALE GENOMIC DNA]</scope>
    <source>
        <strain evidence="3">Ar21-2</strain>
    </source>
</reference>
<evidence type="ECO:0000313" key="2">
    <source>
        <dbReference type="EMBL" id="PBK83812.1"/>
    </source>
</evidence>
<name>A0A2H3CX93_ARMGA</name>
<protein>
    <submittedName>
        <fullName evidence="2">Uncharacterized protein</fullName>
    </submittedName>
</protein>
<dbReference type="AlphaFoldDB" id="A0A2H3CX93"/>
<dbReference type="Proteomes" id="UP000217790">
    <property type="component" value="Unassembled WGS sequence"/>
</dbReference>
<feature type="compositionally biased region" description="Basic and acidic residues" evidence="1">
    <location>
        <begin position="249"/>
        <end position="258"/>
    </location>
</feature>
<accession>A0A2H3CX93</accession>
<dbReference type="InParanoid" id="A0A2H3CX93"/>
<feature type="region of interest" description="Disordered" evidence="1">
    <location>
        <begin position="166"/>
        <end position="303"/>
    </location>
</feature>
<proteinExistence type="predicted"/>